<gene>
    <name evidence="1" type="ORF">PISMIDRAFT_520421</name>
</gene>
<reference evidence="2" key="2">
    <citation type="submission" date="2015-01" db="EMBL/GenBank/DDBJ databases">
        <title>Evolutionary Origins and Diversification of the Mycorrhizal Mutualists.</title>
        <authorList>
            <consortium name="DOE Joint Genome Institute"/>
            <consortium name="Mycorrhizal Genomics Consortium"/>
            <person name="Kohler A."/>
            <person name="Kuo A."/>
            <person name="Nagy L.G."/>
            <person name="Floudas D."/>
            <person name="Copeland A."/>
            <person name="Barry K.W."/>
            <person name="Cichocki N."/>
            <person name="Veneault-Fourrey C."/>
            <person name="LaButti K."/>
            <person name="Lindquist E.A."/>
            <person name="Lipzen A."/>
            <person name="Lundell T."/>
            <person name="Morin E."/>
            <person name="Murat C."/>
            <person name="Riley R."/>
            <person name="Ohm R."/>
            <person name="Sun H."/>
            <person name="Tunlid A."/>
            <person name="Henrissat B."/>
            <person name="Grigoriev I.V."/>
            <person name="Hibbett D.S."/>
            <person name="Martin F."/>
        </authorList>
    </citation>
    <scope>NUCLEOTIDE SEQUENCE [LARGE SCALE GENOMIC DNA]</scope>
    <source>
        <strain evidence="2">441</strain>
    </source>
</reference>
<keyword evidence="2" id="KW-1185">Reference proteome</keyword>
<protein>
    <submittedName>
        <fullName evidence="1">Uncharacterized protein</fullName>
    </submittedName>
</protein>
<dbReference type="EMBL" id="KN833690">
    <property type="protein sequence ID" value="KIK29212.1"/>
    <property type="molecule type" value="Genomic_DNA"/>
</dbReference>
<evidence type="ECO:0000313" key="1">
    <source>
        <dbReference type="EMBL" id="KIK29212.1"/>
    </source>
</evidence>
<sequence>MDGWLKRHRFKLSNSGPLRSGAPGKTHGLEDRKIPMCLSFLFWVDGSTDAVETAYPMLELGKTREFRVTVDHREGFSV</sequence>
<organism evidence="1 2">
    <name type="scientific">Pisolithus microcarpus 441</name>
    <dbReference type="NCBI Taxonomy" id="765257"/>
    <lineage>
        <taxon>Eukaryota</taxon>
        <taxon>Fungi</taxon>
        <taxon>Dikarya</taxon>
        <taxon>Basidiomycota</taxon>
        <taxon>Agaricomycotina</taxon>
        <taxon>Agaricomycetes</taxon>
        <taxon>Agaricomycetidae</taxon>
        <taxon>Boletales</taxon>
        <taxon>Sclerodermatineae</taxon>
        <taxon>Pisolithaceae</taxon>
        <taxon>Pisolithus</taxon>
    </lineage>
</organism>
<reference evidence="1 2" key="1">
    <citation type="submission" date="2014-04" db="EMBL/GenBank/DDBJ databases">
        <authorList>
            <consortium name="DOE Joint Genome Institute"/>
            <person name="Kuo A."/>
            <person name="Kohler A."/>
            <person name="Costa M.D."/>
            <person name="Nagy L.G."/>
            <person name="Floudas D."/>
            <person name="Copeland A."/>
            <person name="Barry K.W."/>
            <person name="Cichocki N."/>
            <person name="Veneault-Fourrey C."/>
            <person name="LaButti K."/>
            <person name="Lindquist E.A."/>
            <person name="Lipzen A."/>
            <person name="Lundell T."/>
            <person name="Morin E."/>
            <person name="Murat C."/>
            <person name="Sun H."/>
            <person name="Tunlid A."/>
            <person name="Henrissat B."/>
            <person name="Grigoriev I.V."/>
            <person name="Hibbett D.S."/>
            <person name="Martin F."/>
            <person name="Nordberg H.P."/>
            <person name="Cantor M.N."/>
            <person name="Hua S.X."/>
        </authorList>
    </citation>
    <scope>NUCLEOTIDE SEQUENCE [LARGE SCALE GENOMIC DNA]</scope>
    <source>
        <strain evidence="1 2">441</strain>
    </source>
</reference>
<accession>A0A0D0A484</accession>
<dbReference type="Proteomes" id="UP000054018">
    <property type="component" value="Unassembled WGS sequence"/>
</dbReference>
<proteinExistence type="predicted"/>
<dbReference type="AlphaFoldDB" id="A0A0D0A484"/>
<dbReference type="HOGENOM" id="CLU_2622955_0_0_1"/>
<name>A0A0D0A484_9AGAM</name>
<evidence type="ECO:0000313" key="2">
    <source>
        <dbReference type="Proteomes" id="UP000054018"/>
    </source>
</evidence>